<dbReference type="OrthoDB" id="4250793at2759"/>
<evidence type="ECO:0008006" key="4">
    <source>
        <dbReference type="Google" id="ProtNLM"/>
    </source>
</evidence>
<proteinExistence type="predicted"/>
<feature type="region of interest" description="Disordered" evidence="1">
    <location>
        <begin position="141"/>
        <end position="178"/>
    </location>
</feature>
<evidence type="ECO:0000313" key="2">
    <source>
        <dbReference type="EMBL" id="KAG7089111.1"/>
    </source>
</evidence>
<accession>A0A9P7RSR5</accession>
<feature type="compositionally biased region" description="Basic and acidic residues" evidence="1">
    <location>
        <begin position="150"/>
        <end position="159"/>
    </location>
</feature>
<dbReference type="KEGG" id="more:E1B28_010820"/>
<name>A0A9P7RSR5_9AGAR</name>
<dbReference type="GeneID" id="66079895"/>
<gene>
    <name evidence="2" type="ORF">E1B28_010820</name>
</gene>
<reference evidence="2" key="1">
    <citation type="journal article" date="2021" name="Genome Biol. Evol.">
        <title>The assembled and annotated genome of the fairy-ring fungus Marasmius oreades.</title>
        <authorList>
            <person name="Hiltunen M."/>
            <person name="Ament-Velasquez S.L."/>
            <person name="Johannesson H."/>
        </authorList>
    </citation>
    <scope>NUCLEOTIDE SEQUENCE</scope>
    <source>
        <strain evidence="2">03SP1</strain>
    </source>
</reference>
<sequence length="178" mass="20167">MRNYADSLNEDALLTAFKTLPKPFNGEDEDNVKKYASFFQRYDTHIITKVQSYGAHYQLASCRPVSETVSLMSLPLHIWAPNTNSSVNDAWPNDVKVDYDGILSSGEFDPSVRNTAQYKDYLLKQKLESVFGGDNNAAQQPLAVWQSRSSRSDDCEDRCRRQHKDRSGPPPSLDETDI</sequence>
<dbReference type="EMBL" id="CM032187">
    <property type="protein sequence ID" value="KAG7089111.1"/>
    <property type="molecule type" value="Genomic_DNA"/>
</dbReference>
<keyword evidence="3" id="KW-1185">Reference proteome</keyword>
<comment type="caution">
    <text evidence="2">The sequence shown here is derived from an EMBL/GenBank/DDBJ whole genome shotgun (WGS) entry which is preliminary data.</text>
</comment>
<protein>
    <recommendedName>
        <fullName evidence="4">MACPF domain-containing protein</fullName>
    </recommendedName>
</protein>
<organism evidence="2 3">
    <name type="scientific">Marasmius oreades</name>
    <name type="common">fairy-ring Marasmius</name>
    <dbReference type="NCBI Taxonomy" id="181124"/>
    <lineage>
        <taxon>Eukaryota</taxon>
        <taxon>Fungi</taxon>
        <taxon>Dikarya</taxon>
        <taxon>Basidiomycota</taxon>
        <taxon>Agaricomycotina</taxon>
        <taxon>Agaricomycetes</taxon>
        <taxon>Agaricomycetidae</taxon>
        <taxon>Agaricales</taxon>
        <taxon>Marasmiineae</taxon>
        <taxon>Marasmiaceae</taxon>
        <taxon>Marasmius</taxon>
    </lineage>
</organism>
<dbReference type="Proteomes" id="UP001049176">
    <property type="component" value="Chromosome 7"/>
</dbReference>
<dbReference type="AlphaFoldDB" id="A0A9P7RSR5"/>
<evidence type="ECO:0000256" key="1">
    <source>
        <dbReference type="SAM" id="MobiDB-lite"/>
    </source>
</evidence>
<evidence type="ECO:0000313" key="3">
    <source>
        <dbReference type="Proteomes" id="UP001049176"/>
    </source>
</evidence>
<dbReference type="RefSeq" id="XP_043005581.1">
    <property type="nucleotide sequence ID" value="XM_043155799.1"/>
</dbReference>